<organism evidence="1 2">
    <name type="scientific">Tagetes erecta</name>
    <name type="common">African marigold</name>
    <dbReference type="NCBI Taxonomy" id="13708"/>
    <lineage>
        <taxon>Eukaryota</taxon>
        <taxon>Viridiplantae</taxon>
        <taxon>Streptophyta</taxon>
        <taxon>Embryophyta</taxon>
        <taxon>Tracheophyta</taxon>
        <taxon>Spermatophyta</taxon>
        <taxon>Magnoliopsida</taxon>
        <taxon>eudicotyledons</taxon>
        <taxon>Gunneridae</taxon>
        <taxon>Pentapetalae</taxon>
        <taxon>asterids</taxon>
        <taxon>campanulids</taxon>
        <taxon>Asterales</taxon>
        <taxon>Asteraceae</taxon>
        <taxon>Asteroideae</taxon>
        <taxon>Heliantheae alliance</taxon>
        <taxon>Tageteae</taxon>
        <taxon>Tagetes</taxon>
    </lineage>
</organism>
<gene>
    <name evidence="1" type="ORF">QVD17_20707</name>
</gene>
<evidence type="ECO:0000313" key="1">
    <source>
        <dbReference type="EMBL" id="KAK1425356.1"/>
    </source>
</evidence>
<name>A0AAD8NYG4_TARER</name>
<dbReference type="AlphaFoldDB" id="A0AAD8NYG4"/>
<protein>
    <submittedName>
        <fullName evidence="1">Uncharacterized protein</fullName>
    </submittedName>
</protein>
<comment type="caution">
    <text evidence="1">The sequence shown here is derived from an EMBL/GenBank/DDBJ whole genome shotgun (WGS) entry which is preliminary data.</text>
</comment>
<dbReference type="Proteomes" id="UP001229421">
    <property type="component" value="Unassembled WGS sequence"/>
</dbReference>
<proteinExistence type="predicted"/>
<evidence type="ECO:0000313" key="2">
    <source>
        <dbReference type="Proteomes" id="UP001229421"/>
    </source>
</evidence>
<keyword evidence="2" id="KW-1185">Reference proteome</keyword>
<dbReference type="EMBL" id="JAUHHV010000005">
    <property type="protein sequence ID" value="KAK1425356.1"/>
    <property type="molecule type" value="Genomic_DNA"/>
</dbReference>
<accession>A0AAD8NYG4</accession>
<sequence>MALGCGKNNILVLCICSCHHNIKISLSSLKGEWEILGTALLRGCLLQSLNCSTFNGSDCLFYEQMSECLLFTPTPRHSCLHGWVGIYLTRINRPTTHITPPPPPSPSPSLHFFIFNLFLHISSGFFFKFVGFQFPTIFTLKASIFIPNLCIQILKDAKGQNVITPRTEIG</sequence>
<reference evidence="1" key="1">
    <citation type="journal article" date="2023" name="bioRxiv">
        <title>Improved chromosome-level genome assembly for marigold (Tagetes erecta).</title>
        <authorList>
            <person name="Jiang F."/>
            <person name="Yuan L."/>
            <person name="Wang S."/>
            <person name="Wang H."/>
            <person name="Xu D."/>
            <person name="Wang A."/>
            <person name="Fan W."/>
        </authorList>
    </citation>
    <scope>NUCLEOTIDE SEQUENCE</scope>
    <source>
        <strain evidence="1">WSJ</strain>
        <tissue evidence="1">Leaf</tissue>
    </source>
</reference>